<evidence type="ECO:0000313" key="3">
    <source>
        <dbReference type="EMBL" id="KAJ8915390.1"/>
    </source>
</evidence>
<feature type="domain" description="Transposable element P transposase-like GTP-binding insertion" evidence="1">
    <location>
        <begin position="10"/>
        <end position="110"/>
    </location>
</feature>
<dbReference type="AlphaFoldDB" id="A0AAV8VMH4"/>
<evidence type="ECO:0000259" key="1">
    <source>
        <dbReference type="Pfam" id="PF21788"/>
    </source>
</evidence>
<gene>
    <name evidence="3" type="ORF">NQ315_008277</name>
</gene>
<dbReference type="EMBL" id="JANEYG010000054">
    <property type="protein sequence ID" value="KAJ8915390.1"/>
    <property type="molecule type" value="Genomic_DNA"/>
</dbReference>
<dbReference type="InterPro" id="IPR048366">
    <property type="entry name" value="TNP-like_GBD"/>
</dbReference>
<accession>A0AAV8VMH4</accession>
<dbReference type="Proteomes" id="UP001159042">
    <property type="component" value="Unassembled WGS sequence"/>
</dbReference>
<protein>
    <submittedName>
        <fullName evidence="3">Uncharacterized protein</fullName>
    </submittedName>
</protein>
<keyword evidence="4" id="KW-1185">Reference proteome</keyword>
<dbReference type="InterPro" id="IPR048367">
    <property type="entry name" value="TNP-like_RNaseH_C"/>
</dbReference>
<evidence type="ECO:0000259" key="2">
    <source>
        <dbReference type="Pfam" id="PF21789"/>
    </source>
</evidence>
<proteinExistence type="predicted"/>
<sequence>MIVNDVKFAMDDVQQKASWQDIIDLYKLDEGDFDTLMCYKLTDSHIYKEKLKKMKVKHAAQVFSHRVSSTMQWTAKHGFGRLGTSSLDTANFISFMDQVFDSINGSTYKANHGKILRCAVKKNSSHMQFWEKAIKVFQSMKFITARGETAPPSVNNWIKTLRGFRYIWRKLCGRFKYLCPRNINQDPIENFFGCIRSHGVRNINPTCYSFIGSYKTPIINNFSSSHSPCANCENYDGSILNSLQSLLSVDGDNDNERENQATSAAVDNTEFENVENTTVIATHSYIAGYIEKI</sequence>
<name>A0AAV8VMH4_9CUCU</name>
<dbReference type="Pfam" id="PF21788">
    <property type="entry name" value="TNP-like_GBD"/>
    <property type="match status" value="1"/>
</dbReference>
<evidence type="ECO:0000313" key="4">
    <source>
        <dbReference type="Proteomes" id="UP001159042"/>
    </source>
</evidence>
<organism evidence="3 4">
    <name type="scientific">Exocentrus adspersus</name>
    <dbReference type="NCBI Taxonomy" id="1586481"/>
    <lineage>
        <taxon>Eukaryota</taxon>
        <taxon>Metazoa</taxon>
        <taxon>Ecdysozoa</taxon>
        <taxon>Arthropoda</taxon>
        <taxon>Hexapoda</taxon>
        <taxon>Insecta</taxon>
        <taxon>Pterygota</taxon>
        <taxon>Neoptera</taxon>
        <taxon>Endopterygota</taxon>
        <taxon>Coleoptera</taxon>
        <taxon>Polyphaga</taxon>
        <taxon>Cucujiformia</taxon>
        <taxon>Chrysomeloidea</taxon>
        <taxon>Cerambycidae</taxon>
        <taxon>Lamiinae</taxon>
        <taxon>Acanthocinini</taxon>
        <taxon>Exocentrus</taxon>
    </lineage>
</organism>
<dbReference type="Pfam" id="PF21789">
    <property type="entry name" value="TNP-like_RNaseH_C"/>
    <property type="match status" value="1"/>
</dbReference>
<feature type="domain" description="Transposable element P transposase-like RNase H C-terminal" evidence="2">
    <location>
        <begin position="183"/>
        <end position="215"/>
    </location>
</feature>
<comment type="caution">
    <text evidence="3">The sequence shown here is derived from an EMBL/GenBank/DDBJ whole genome shotgun (WGS) entry which is preliminary data.</text>
</comment>
<reference evidence="3 4" key="1">
    <citation type="journal article" date="2023" name="Insect Mol. Biol.">
        <title>Genome sequencing provides insights into the evolution of gene families encoding plant cell wall-degrading enzymes in longhorned beetles.</title>
        <authorList>
            <person name="Shin N.R."/>
            <person name="Okamura Y."/>
            <person name="Kirsch R."/>
            <person name="Pauchet Y."/>
        </authorList>
    </citation>
    <scope>NUCLEOTIDE SEQUENCE [LARGE SCALE GENOMIC DNA]</scope>
    <source>
        <strain evidence="3">EAD_L_NR</strain>
    </source>
</reference>